<accession>A0A0A9H5T5</accession>
<dbReference type="AlphaFoldDB" id="A0A0A9H5T5"/>
<evidence type="ECO:0000313" key="1">
    <source>
        <dbReference type="EMBL" id="JAE30221.1"/>
    </source>
</evidence>
<reference evidence="1" key="2">
    <citation type="journal article" date="2015" name="Data Brief">
        <title>Shoot transcriptome of the giant reed, Arundo donax.</title>
        <authorList>
            <person name="Barrero R.A."/>
            <person name="Guerrero F.D."/>
            <person name="Moolhuijzen P."/>
            <person name="Goolsby J.A."/>
            <person name="Tidwell J."/>
            <person name="Bellgard S.E."/>
            <person name="Bellgard M.I."/>
        </authorList>
    </citation>
    <scope>NUCLEOTIDE SEQUENCE</scope>
    <source>
        <tissue evidence="1">Shoot tissue taken approximately 20 cm above the soil surface</tissue>
    </source>
</reference>
<sequence>MEERNPREEAGAISAM</sequence>
<organism evidence="1">
    <name type="scientific">Arundo donax</name>
    <name type="common">Giant reed</name>
    <name type="synonym">Donax arundinaceus</name>
    <dbReference type="NCBI Taxonomy" id="35708"/>
    <lineage>
        <taxon>Eukaryota</taxon>
        <taxon>Viridiplantae</taxon>
        <taxon>Streptophyta</taxon>
        <taxon>Embryophyta</taxon>
        <taxon>Tracheophyta</taxon>
        <taxon>Spermatophyta</taxon>
        <taxon>Magnoliopsida</taxon>
        <taxon>Liliopsida</taxon>
        <taxon>Poales</taxon>
        <taxon>Poaceae</taxon>
        <taxon>PACMAD clade</taxon>
        <taxon>Arundinoideae</taxon>
        <taxon>Arundineae</taxon>
        <taxon>Arundo</taxon>
    </lineage>
</organism>
<reference evidence="1" key="1">
    <citation type="submission" date="2014-09" db="EMBL/GenBank/DDBJ databases">
        <authorList>
            <person name="Magalhaes I.L.F."/>
            <person name="Oliveira U."/>
            <person name="Santos F.R."/>
            <person name="Vidigal T.H.D.A."/>
            <person name="Brescovit A.D."/>
            <person name="Santos A.J."/>
        </authorList>
    </citation>
    <scope>NUCLEOTIDE SEQUENCE</scope>
    <source>
        <tissue evidence="1">Shoot tissue taken approximately 20 cm above the soil surface</tissue>
    </source>
</reference>
<protein>
    <submittedName>
        <fullName evidence="1">Uncharacterized protein</fullName>
    </submittedName>
</protein>
<dbReference type="EMBL" id="GBRH01167675">
    <property type="protein sequence ID" value="JAE30221.1"/>
    <property type="molecule type" value="Transcribed_RNA"/>
</dbReference>
<name>A0A0A9H5T5_ARUDO</name>
<proteinExistence type="predicted"/>